<organism evidence="2 3">
    <name type="scientific">Allacma fusca</name>
    <dbReference type="NCBI Taxonomy" id="39272"/>
    <lineage>
        <taxon>Eukaryota</taxon>
        <taxon>Metazoa</taxon>
        <taxon>Ecdysozoa</taxon>
        <taxon>Arthropoda</taxon>
        <taxon>Hexapoda</taxon>
        <taxon>Collembola</taxon>
        <taxon>Symphypleona</taxon>
        <taxon>Sminthuridae</taxon>
        <taxon>Allacma</taxon>
    </lineage>
</organism>
<evidence type="ECO:0000313" key="2">
    <source>
        <dbReference type="EMBL" id="CAG7820855.1"/>
    </source>
</evidence>
<name>A0A8J2PN71_9HEXA</name>
<gene>
    <name evidence="2" type="ORF">AFUS01_LOCUS31226</name>
</gene>
<evidence type="ECO:0000256" key="1">
    <source>
        <dbReference type="SAM" id="Phobius"/>
    </source>
</evidence>
<dbReference type="EMBL" id="CAJVCH010492190">
    <property type="protein sequence ID" value="CAG7820855.1"/>
    <property type="molecule type" value="Genomic_DNA"/>
</dbReference>
<keyword evidence="1" id="KW-0812">Transmembrane</keyword>
<keyword evidence="3" id="KW-1185">Reference proteome</keyword>
<feature type="transmembrane region" description="Helical" evidence="1">
    <location>
        <begin position="65"/>
        <end position="90"/>
    </location>
</feature>
<dbReference type="OrthoDB" id="10049706at2759"/>
<comment type="caution">
    <text evidence="2">The sequence shown here is derived from an EMBL/GenBank/DDBJ whole genome shotgun (WGS) entry which is preliminary data.</text>
</comment>
<dbReference type="Proteomes" id="UP000708208">
    <property type="component" value="Unassembled WGS sequence"/>
</dbReference>
<keyword evidence="1" id="KW-1133">Transmembrane helix</keyword>
<keyword evidence="1" id="KW-0472">Membrane</keyword>
<reference evidence="2" key="1">
    <citation type="submission" date="2021-06" db="EMBL/GenBank/DDBJ databases">
        <authorList>
            <person name="Hodson N. C."/>
            <person name="Mongue J. A."/>
            <person name="Jaron S. K."/>
        </authorList>
    </citation>
    <scope>NUCLEOTIDE SEQUENCE</scope>
</reference>
<sequence>MDYTKDAVLIREMAEEKSQWNSTSLLETIIEYLNNSSNATDVGGHGLRNDSQEPYVPYSERPETYIVPVLFAIIFIIGVLGNGTLIRIFIEHRNMRNVPNM</sequence>
<accession>A0A8J2PN71</accession>
<dbReference type="AlphaFoldDB" id="A0A8J2PN71"/>
<evidence type="ECO:0000313" key="3">
    <source>
        <dbReference type="Proteomes" id="UP000708208"/>
    </source>
</evidence>
<proteinExistence type="predicted"/>
<dbReference type="SUPFAM" id="SSF81321">
    <property type="entry name" value="Family A G protein-coupled receptor-like"/>
    <property type="match status" value="1"/>
</dbReference>
<protein>
    <submittedName>
        <fullName evidence="2">Uncharacterized protein</fullName>
    </submittedName>
</protein>